<sequence length="230" mass="25938">MEKNEKDGDDLETPNEQPKDIPEKNDDGNVVSTGDHKRDEKPSNESSLQFNFADLTIPRETIEVQNVHKNLIDNRIAEISSPVIAIQSDDLLQQGNLPDLILLTNNIEVQNELQTDNIEVQNELQESMDNIIAGISTLGVAMAVNSNDLSEKVNFPDPFLHTDNVEVSNKPQIPSSNIDAEYLRKRYATLLWNYEVKKAKKVYSSDHDDPPRPRTFYVPPTDDSNIVAIE</sequence>
<proteinExistence type="predicted"/>
<dbReference type="PANTHER" id="PTHR33022">
    <property type="entry name" value="DUF1985 DOMAIN-CONTAINING PROTEIN"/>
    <property type="match status" value="1"/>
</dbReference>
<evidence type="ECO:0000313" key="3">
    <source>
        <dbReference type="Proteomes" id="UP000222542"/>
    </source>
</evidence>
<dbReference type="EMBL" id="AYRZ02000011">
    <property type="protein sequence ID" value="PHT68044.1"/>
    <property type="molecule type" value="Genomic_DNA"/>
</dbReference>
<feature type="compositionally biased region" description="Basic and acidic residues" evidence="1">
    <location>
        <begin position="17"/>
        <end position="27"/>
    </location>
</feature>
<feature type="compositionally biased region" description="Basic and acidic residues" evidence="1">
    <location>
        <begin position="34"/>
        <end position="43"/>
    </location>
</feature>
<comment type="caution">
    <text evidence="2">The sequence shown here is derived from an EMBL/GenBank/DDBJ whole genome shotgun (WGS) entry which is preliminary data.</text>
</comment>
<reference evidence="2 3" key="2">
    <citation type="journal article" date="2017" name="Genome Biol.">
        <title>New reference genome sequences of hot pepper reveal the massive evolution of plant disease-resistance genes by retroduplication.</title>
        <authorList>
            <person name="Kim S."/>
            <person name="Park J."/>
            <person name="Yeom S.I."/>
            <person name="Kim Y.M."/>
            <person name="Seo E."/>
            <person name="Kim K.T."/>
            <person name="Kim M.S."/>
            <person name="Lee J.M."/>
            <person name="Cheong K."/>
            <person name="Shin H.S."/>
            <person name="Kim S.B."/>
            <person name="Han K."/>
            <person name="Lee J."/>
            <person name="Park M."/>
            <person name="Lee H.A."/>
            <person name="Lee H.Y."/>
            <person name="Lee Y."/>
            <person name="Oh S."/>
            <person name="Lee J.H."/>
            <person name="Choi E."/>
            <person name="Choi E."/>
            <person name="Lee S.E."/>
            <person name="Jeon J."/>
            <person name="Kim H."/>
            <person name="Choi G."/>
            <person name="Song H."/>
            <person name="Lee J."/>
            <person name="Lee S.C."/>
            <person name="Kwon J.K."/>
            <person name="Lee H.Y."/>
            <person name="Koo N."/>
            <person name="Hong Y."/>
            <person name="Kim R.W."/>
            <person name="Kang W.H."/>
            <person name="Huh J.H."/>
            <person name="Kang B.C."/>
            <person name="Yang T.J."/>
            <person name="Lee Y.H."/>
            <person name="Bennetzen J.L."/>
            <person name="Choi D."/>
        </authorList>
    </citation>
    <scope>NUCLEOTIDE SEQUENCE [LARGE SCALE GENOMIC DNA]</scope>
    <source>
        <strain evidence="3">cv. CM334</strain>
    </source>
</reference>
<name>A0A2G2YE68_CAPAN</name>
<dbReference type="Proteomes" id="UP000222542">
    <property type="component" value="Unassembled WGS sequence"/>
</dbReference>
<keyword evidence="3" id="KW-1185">Reference proteome</keyword>
<feature type="region of interest" description="Disordered" evidence="1">
    <location>
        <begin position="1"/>
        <end position="47"/>
    </location>
</feature>
<dbReference type="Gramene" id="PHT68044">
    <property type="protein sequence ID" value="PHT68044"/>
    <property type="gene ID" value="T459_27531"/>
</dbReference>
<accession>A0A2G2YE68</accession>
<dbReference type="AlphaFoldDB" id="A0A2G2YE68"/>
<evidence type="ECO:0000313" key="2">
    <source>
        <dbReference type="EMBL" id="PHT68044.1"/>
    </source>
</evidence>
<dbReference type="PANTHER" id="PTHR33022:SF13">
    <property type="entry name" value="UBIQUITIN-LIKE PROTEASE FAMILY PROFILE DOMAIN-CONTAINING PROTEIN"/>
    <property type="match status" value="1"/>
</dbReference>
<gene>
    <name evidence="2" type="ORF">T459_27531</name>
</gene>
<organism evidence="2 3">
    <name type="scientific">Capsicum annuum</name>
    <name type="common">Capsicum pepper</name>
    <dbReference type="NCBI Taxonomy" id="4072"/>
    <lineage>
        <taxon>Eukaryota</taxon>
        <taxon>Viridiplantae</taxon>
        <taxon>Streptophyta</taxon>
        <taxon>Embryophyta</taxon>
        <taxon>Tracheophyta</taxon>
        <taxon>Spermatophyta</taxon>
        <taxon>Magnoliopsida</taxon>
        <taxon>eudicotyledons</taxon>
        <taxon>Gunneridae</taxon>
        <taxon>Pentapetalae</taxon>
        <taxon>asterids</taxon>
        <taxon>lamiids</taxon>
        <taxon>Solanales</taxon>
        <taxon>Solanaceae</taxon>
        <taxon>Solanoideae</taxon>
        <taxon>Capsiceae</taxon>
        <taxon>Capsicum</taxon>
    </lineage>
</organism>
<evidence type="ECO:0000256" key="1">
    <source>
        <dbReference type="SAM" id="MobiDB-lite"/>
    </source>
</evidence>
<reference evidence="2 3" key="1">
    <citation type="journal article" date="2014" name="Nat. Genet.">
        <title>Genome sequence of the hot pepper provides insights into the evolution of pungency in Capsicum species.</title>
        <authorList>
            <person name="Kim S."/>
            <person name="Park M."/>
            <person name="Yeom S.I."/>
            <person name="Kim Y.M."/>
            <person name="Lee J.M."/>
            <person name="Lee H.A."/>
            <person name="Seo E."/>
            <person name="Choi J."/>
            <person name="Cheong K."/>
            <person name="Kim K.T."/>
            <person name="Jung K."/>
            <person name="Lee G.W."/>
            <person name="Oh S.K."/>
            <person name="Bae C."/>
            <person name="Kim S.B."/>
            <person name="Lee H.Y."/>
            <person name="Kim S.Y."/>
            <person name="Kim M.S."/>
            <person name="Kang B.C."/>
            <person name="Jo Y.D."/>
            <person name="Yang H.B."/>
            <person name="Jeong H.J."/>
            <person name="Kang W.H."/>
            <person name="Kwon J.K."/>
            <person name="Shin C."/>
            <person name="Lim J.Y."/>
            <person name="Park J.H."/>
            <person name="Huh J.H."/>
            <person name="Kim J.S."/>
            <person name="Kim B.D."/>
            <person name="Cohen O."/>
            <person name="Paran I."/>
            <person name="Suh M.C."/>
            <person name="Lee S.B."/>
            <person name="Kim Y.K."/>
            <person name="Shin Y."/>
            <person name="Noh S.J."/>
            <person name="Park J."/>
            <person name="Seo Y.S."/>
            <person name="Kwon S.Y."/>
            <person name="Kim H.A."/>
            <person name="Park J.M."/>
            <person name="Kim H.J."/>
            <person name="Choi S.B."/>
            <person name="Bosland P.W."/>
            <person name="Reeves G."/>
            <person name="Jo S.H."/>
            <person name="Lee B.W."/>
            <person name="Cho H.T."/>
            <person name="Choi H.S."/>
            <person name="Lee M.S."/>
            <person name="Yu Y."/>
            <person name="Do Choi Y."/>
            <person name="Park B.S."/>
            <person name="van Deynze A."/>
            <person name="Ashrafi H."/>
            <person name="Hill T."/>
            <person name="Kim W.T."/>
            <person name="Pai H.S."/>
            <person name="Ahn H.K."/>
            <person name="Yeam I."/>
            <person name="Giovannoni J.J."/>
            <person name="Rose J.K."/>
            <person name="Sorensen I."/>
            <person name="Lee S.J."/>
            <person name="Kim R.W."/>
            <person name="Choi I.Y."/>
            <person name="Choi B.S."/>
            <person name="Lim J.S."/>
            <person name="Lee Y.H."/>
            <person name="Choi D."/>
        </authorList>
    </citation>
    <scope>NUCLEOTIDE SEQUENCE [LARGE SCALE GENOMIC DNA]</scope>
    <source>
        <strain evidence="3">cv. CM334</strain>
    </source>
</reference>
<protein>
    <submittedName>
        <fullName evidence="2">Uncharacterized protein</fullName>
    </submittedName>
</protein>